<evidence type="ECO:0000313" key="23">
    <source>
        <dbReference type="EMBL" id="OGJ04198.1"/>
    </source>
</evidence>
<evidence type="ECO:0000256" key="10">
    <source>
        <dbReference type="ARBA" id="ARBA00024596"/>
    </source>
</evidence>
<evidence type="ECO:0000256" key="21">
    <source>
        <dbReference type="ARBA" id="ARBA00053094"/>
    </source>
</evidence>
<evidence type="ECO:0000256" key="3">
    <source>
        <dbReference type="ARBA" id="ARBA00011245"/>
    </source>
</evidence>
<dbReference type="GO" id="GO:0042262">
    <property type="term" value="P:DNA protection"/>
    <property type="evidence" value="ECO:0007669"/>
    <property type="project" value="InterPro"/>
</dbReference>
<dbReference type="GO" id="GO:0005737">
    <property type="term" value="C:cytoplasm"/>
    <property type="evidence" value="ECO:0007669"/>
    <property type="project" value="TreeGrafter"/>
</dbReference>
<evidence type="ECO:0000256" key="13">
    <source>
        <dbReference type="ARBA" id="ARBA00029673"/>
    </source>
</evidence>
<dbReference type="PANTHER" id="PTHR43758">
    <property type="entry name" value="7,8-DIHYDRO-8-OXOGUANINE TRIPHOSPHATASE"/>
    <property type="match status" value="1"/>
</dbReference>
<comment type="similarity">
    <text evidence="2">Belongs to the Nudix hydrolase family.</text>
</comment>
<dbReference type="CDD" id="cd03427">
    <property type="entry name" value="NUDIX_MTH1_Nudt1"/>
    <property type="match status" value="1"/>
</dbReference>
<dbReference type="PANTHER" id="PTHR43758:SF2">
    <property type="entry name" value="OXIDIZED PURINE NUCLEOSIDE TRIPHOSPHATE HYDROLASE"/>
    <property type="match status" value="1"/>
</dbReference>
<comment type="catalytic activity">
    <reaction evidence="18">
        <text>N(6)-methyl-ATP + H2O = N(6)-methyl-AMP + diphosphate + H(+)</text>
        <dbReference type="Rhea" id="RHEA:67608"/>
        <dbReference type="ChEBI" id="CHEBI:15377"/>
        <dbReference type="ChEBI" id="CHEBI:15378"/>
        <dbReference type="ChEBI" id="CHEBI:33019"/>
        <dbReference type="ChEBI" id="CHEBI:144842"/>
        <dbReference type="ChEBI" id="CHEBI:172873"/>
    </reaction>
    <physiologicalReaction direction="left-to-right" evidence="18">
        <dbReference type="Rhea" id="RHEA:67609"/>
    </physiologicalReaction>
</comment>
<comment type="function">
    <text evidence="21">Oxidized purine nucleoside triphosphate hydrolase which is a prominent sanitizer of the oxidized nucleotide pool. Catalyzes the hydrolysis of 2-oxo-dATP (2-hydroxy-dATP) into 2-oxo-dAMP. Also has a significant hydrolase activity toward 2-oxo-ATP, 8-oxo-dGTP and 8-oxo-dATP. Through the hydrolysis of oxidized purine nucleoside triphosphates, prevents their incorporation into DNA and the subsequent transversions A:T to C:G and G:C to T:A. Also catalyzes the hydrolysis of methylated purine nucleoside triphosphate preventing their integration into DNA. Through this antimutagenic activity protects cells from oxidative stress.</text>
</comment>
<comment type="catalytic activity">
    <reaction evidence="9">
        <text>8-oxo-dGTP + H2O = 8-oxo-dGMP + diphosphate + H(+)</text>
        <dbReference type="Rhea" id="RHEA:31575"/>
        <dbReference type="ChEBI" id="CHEBI:15377"/>
        <dbReference type="ChEBI" id="CHEBI:15378"/>
        <dbReference type="ChEBI" id="CHEBI:33019"/>
        <dbReference type="ChEBI" id="CHEBI:63224"/>
        <dbReference type="ChEBI" id="CHEBI:77896"/>
    </reaction>
    <physiologicalReaction direction="left-to-right" evidence="9">
        <dbReference type="Rhea" id="RHEA:31576"/>
    </physiologicalReaction>
</comment>
<dbReference type="GO" id="GO:0008828">
    <property type="term" value="F:dATP diphosphatase activity"/>
    <property type="evidence" value="ECO:0007669"/>
    <property type="project" value="UniProtKB-EC"/>
</dbReference>
<comment type="catalytic activity">
    <reaction evidence="20">
        <text>N(6)-methyl-dATP + H2O = N(6)-methyl-dAMP + diphosphate + H(+)</text>
        <dbReference type="Rhea" id="RHEA:67604"/>
        <dbReference type="ChEBI" id="CHEBI:15377"/>
        <dbReference type="ChEBI" id="CHEBI:15378"/>
        <dbReference type="ChEBI" id="CHEBI:33019"/>
        <dbReference type="ChEBI" id="CHEBI:169976"/>
        <dbReference type="ChEBI" id="CHEBI:172872"/>
    </reaction>
    <physiologicalReaction direction="left-to-right" evidence="20">
        <dbReference type="Rhea" id="RHEA:67605"/>
    </physiologicalReaction>
</comment>
<evidence type="ECO:0000256" key="9">
    <source>
        <dbReference type="ARBA" id="ARBA00024486"/>
    </source>
</evidence>
<evidence type="ECO:0000256" key="2">
    <source>
        <dbReference type="ARBA" id="ARBA00005582"/>
    </source>
</evidence>
<sequence length="165" mass="19080">MGNKKPKKVMTLCMVYQHPRLLLGMKKRGFATGTWNGFGGKVNEGENIRESAIRELKEEAMIEVEEIVKKGILTFKLKDSGDVLEAHLFHISKFKGEPKETEEMKPAWFHIDELPFSQMWPDDVHWMPLFLGGKKFKGKFLLDRASDITYQAKILEKELIEVENI</sequence>
<evidence type="ECO:0000256" key="11">
    <source>
        <dbReference type="ARBA" id="ARBA00026103"/>
    </source>
</evidence>
<comment type="cofactor">
    <cofactor evidence="1">
        <name>Mg(2+)</name>
        <dbReference type="ChEBI" id="CHEBI:18420"/>
    </cofactor>
</comment>
<evidence type="ECO:0000256" key="18">
    <source>
        <dbReference type="ARBA" id="ARBA00048002"/>
    </source>
</evidence>
<keyword evidence="4" id="KW-0479">Metal-binding</keyword>
<dbReference type="GO" id="GO:0046872">
    <property type="term" value="F:metal ion binding"/>
    <property type="evidence" value="ECO:0007669"/>
    <property type="project" value="UniProtKB-KW"/>
</dbReference>
<dbReference type="PRINTS" id="PR01403">
    <property type="entry name" value="8OXTPHPHTASE"/>
</dbReference>
<dbReference type="EMBL" id="MFVT01000009">
    <property type="protein sequence ID" value="OGJ04198.1"/>
    <property type="molecule type" value="Genomic_DNA"/>
</dbReference>
<evidence type="ECO:0000256" key="1">
    <source>
        <dbReference type="ARBA" id="ARBA00001946"/>
    </source>
</evidence>
<dbReference type="PROSITE" id="PS51462">
    <property type="entry name" value="NUDIX"/>
    <property type="match status" value="1"/>
</dbReference>
<evidence type="ECO:0000256" key="8">
    <source>
        <dbReference type="ARBA" id="ARBA00024459"/>
    </source>
</evidence>
<comment type="subunit">
    <text evidence="3">Monomer.</text>
</comment>
<dbReference type="Gene3D" id="3.90.79.10">
    <property type="entry name" value="Nucleoside Triphosphate Pyrophosphohydrolase"/>
    <property type="match status" value="1"/>
</dbReference>
<reference evidence="23 24" key="1">
    <citation type="journal article" date="2016" name="Nat. Commun.">
        <title>Thousands of microbial genomes shed light on interconnected biogeochemical processes in an aquifer system.</title>
        <authorList>
            <person name="Anantharaman K."/>
            <person name="Brown C.T."/>
            <person name="Hug L.A."/>
            <person name="Sharon I."/>
            <person name="Castelle C.J."/>
            <person name="Probst A.J."/>
            <person name="Thomas B.C."/>
            <person name="Singh A."/>
            <person name="Wilkins M.J."/>
            <person name="Karaoz U."/>
            <person name="Brodie E.L."/>
            <person name="Williams K.H."/>
            <person name="Hubbard S.S."/>
            <person name="Banfield J.F."/>
        </authorList>
    </citation>
    <scope>NUCLEOTIDE SEQUENCE [LARGE SCALE GENOMIC DNA]</scope>
</reference>
<evidence type="ECO:0000256" key="15">
    <source>
        <dbReference type="ARBA" id="ARBA00030682"/>
    </source>
</evidence>
<evidence type="ECO:0000256" key="19">
    <source>
        <dbReference type="ARBA" id="ARBA00048894"/>
    </source>
</evidence>
<keyword evidence="5" id="KW-0378">Hydrolase</keyword>
<dbReference type="GO" id="GO:0008413">
    <property type="term" value="F:8-oxo-7,8-dihydroguanosine triphosphate pyrophosphatase activity"/>
    <property type="evidence" value="ECO:0007669"/>
    <property type="project" value="InterPro"/>
</dbReference>
<evidence type="ECO:0000256" key="16">
    <source>
        <dbReference type="ARBA" id="ARBA00031927"/>
    </source>
</evidence>
<comment type="catalytic activity">
    <reaction evidence="7">
        <text>8-oxo-dATP + H2O = 8-oxo-dAMP + diphosphate + H(+)</text>
        <dbReference type="Rhea" id="RHEA:65396"/>
        <dbReference type="ChEBI" id="CHEBI:15377"/>
        <dbReference type="ChEBI" id="CHEBI:15378"/>
        <dbReference type="ChEBI" id="CHEBI:33019"/>
        <dbReference type="ChEBI" id="CHEBI:71361"/>
        <dbReference type="ChEBI" id="CHEBI:172871"/>
    </reaction>
    <physiologicalReaction direction="left-to-right" evidence="7">
        <dbReference type="Rhea" id="RHEA:65397"/>
    </physiologicalReaction>
</comment>
<gene>
    <name evidence="23" type="ORF">A3F97_00460</name>
</gene>
<dbReference type="AlphaFoldDB" id="A0A1F6YCV4"/>
<evidence type="ECO:0000256" key="20">
    <source>
        <dbReference type="ARBA" id="ARBA00049032"/>
    </source>
</evidence>
<comment type="catalytic activity">
    <reaction evidence="19">
        <text>O(6)-methyl-dGTP + H2O = O(6)-methyl-dGMP + diphosphate + H(+)</text>
        <dbReference type="Rhea" id="RHEA:67600"/>
        <dbReference type="ChEBI" id="CHEBI:15377"/>
        <dbReference type="ChEBI" id="CHEBI:15378"/>
        <dbReference type="ChEBI" id="CHEBI:33019"/>
        <dbReference type="ChEBI" id="CHEBI:169974"/>
        <dbReference type="ChEBI" id="CHEBI:169975"/>
    </reaction>
    <physiologicalReaction direction="left-to-right" evidence="19">
        <dbReference type="Rhea" id="RHEA:67601"/>
    </physiologicalReaction>
</comment>
<evidence type="ECO:0000259" key="22">
    <source>
        <dbReference type="PROSITE" id="PS51462"/>
    </source>
</evidence>
<comment type="caution">
    <text evidence="23">The sequence shown here is derived from an EMBL/GenBank/DDBJ whole genome shotgun (WGS) entry which is preliminary data.</text>
</comment>
<evidence type="ECO:0000256" key="4">
    <source>
        <dbReference type="ARBA" id="ARBA00022723"/>
    </source>
</evidence>
<dbReference type="InterPro" id="IPR015797">
    <property type="entry name" value="NUDIX_hydrolase-like_dom_sf"/>
</dbReference>
<comment type="catalytic activity">
    <reaction evidence="10">
        <text>2-oxo-ATP + H2O = 2-oxo-AMP + diphosphate + H(+)</text>
        <dbReference type="Rhea" id="RHEA:67392"/>
        <dbReference type="ChEBI" id="CHEBI:15377"/>
        <dbReference type="ChEBI" id="CHEBI:15378"/>
        <dbReference type="ChEBI" id="CHEBI:33019"/>
        <dbReference type="ChEBI" id="CHEBI:71395"/>
        <dbReference type="ChEBI" id="CHEBI:172878"/>
    </reaction>
    <physiologicalReaction direction="left-to-right" evidence="10">
        <dbReference type="Rhea" id="RHEA:67393"/>
    </physiologicalReaction>
</comment>
<dbReference type="EC" id="3.6.1.56" evidence="11"/>
<keyword evidence="6" id="KW-0460">Magnesium</keyword>
<dbReference type="Proteomes" id="UP000176826">
    <property type="component" value="Unassembled WGS sequence"/>
</dbReference>
<dbReference type="SUPFAM" id="SSF55811">
    <property type="entry name" value="Nudix"/>
    <property type="match status" value="1"/>
</dbReference>
<evidence type="ECO:0000313" key="24">
    <source>
        <dbReference type="Proteomes" id="UP000176826"/>
    </source>
</evidence>
<comment type="catalytic activity">
    <reaction evidence="8">
        <text>2-oxo-dATP + H2O = 2-oxo-dAMP + diphosphate + H(+)</text>
        <dbReference type="Rhea" id="RHEA:31583"/>
        <dbReference type="ChEBI" id="CHEBI:15377"/>
        <dbReference type="ChEBI" id="CHEBI:15378"/>
        <dbReference type="ChEBI" id="CHEBI:33019"/>
        <dbReference type="ChEBI" id="CHEBI:63212"/>
        <dbReference type="ChEBI" id="CHEBI:77897"/>
        <dbReference type="EC" id="3.6.1.56"/>
    </reaction>
    <physiologicalReaction direction="left-to-right" evidence="8">
        <dbReference type="Rhea" id="RHEA:31584"/>
    </physiologicalReaction>
</comment>
<organism evidence="23 24">
    <name type="scientific">Candidatus Nomurabacteria bacterium RIFCSPLOWO2_12_FULL_41_10</name>
    <dbReference type="NCBI Taxonomy" id="1801795"/>
    <lineage>
        <taxon>Bacteria</taxon>
        <taxon>Candidatus Nomuraibacteriota</taxon>
    </lineage>
</organism>
<dbReference type="Pfam" id="PF00293">
    <property type="entry name" value="NUDIX"/>
    <property type="match status" value="1"/>
</dbReference>
<dbReference type="InterPro" id="IPR000086">
    <property type="entry name" value="NUDIX_hydrolase_dom"/>
</dbReference>
<evidence type="ECO:0000256" key="7">
    <source>
        <dbReference type="ARBA" id="ARBA00024448"/>
    </source>
</evidence>
<feature type="domain" description="Nudix hydrolase" evidence="22">
    <location>
        <begin position="6"/>
        <end position="135"/>
    </location>
</feature>
<evidence type="ECO:0000256" key="14">
    <source>
        <dbReference type="ARBA" id="ARBA00030634"/>
    </source>
</evidence>
<name>A0A1F6YCV4_9BACT</name>
<evidence type="ECO:0000256" key="17">
    <source>
        <dbReference type="ARBA" id="ARBA00032071"/>
    </source>
</evidence>
<evidence type="ECO:0000256" key="6">
    <source>
        <dbReference type="ARBA" id="ARBA00022842"/>
    </source>
</evidence>
<protein>
    <recommendedName>
        <fullName evidence="12">Oxidized purine nucleoside triphosphate hydrolase</fullName>
        <ecNumber evidence="11">3.6.1.56</ecNumber>
    </recommendedName>
    <alternativeName>
        <fullName evidence="16">2-hydroxy-dATP diphosphatase</fullName>
    </alternativeName>
    <alternativeName>
        <fullName evidence="15">7,8-dihydro-8-oxoguanine triphosphatase</fullName>
    </alternativeName>
    <alternativeName>
        <fullName evidence="14">8-oxo-dGTPase</fullName>
    </alternativeName>
    <alternativeName>
        <fullName evidence="17">Methylated purine nucleoside triphosphate hydrolase</fullName>
    </alternativeName>
    <alternativeName>
        <fullName evidence="13">Nucleoside diphosphate-linked moiety X motif 1</fullName>
    </alternativeName>
</protein>
<evidence type="ECO:0000256" key="5">
    <source>
        <dbReference type="ARBA" id="ARBA00022801"/>
    </source>
</evidence>
<accession>A0A1F6YCV4</accession>
<evidence type="ECO:0000256" key="12">
    <source>
        <dbReference type="ARBA" id="ARBA00026218"/>
    </source>
</evidence>
<dbReference type="InterPro" id="IPR003563">
    <property type="entry name" value="8ODP"/>
</dbReference>
<proteinExistence type="inferred from homology"/>